<dbReference type="EMBL" id="AAKTIX010000004">
    <property type="protein sequence ID" value="ECV4102904.1"/>
    <property type="molecule type" value="Genomic_DNA"/>
</dbReference>
<evidence type="ECO:0000313" key="6">
    <source>
        <dbReference type="EMBL" id="EBY7487027.1"/>
    </source>
</evidence>
<protein>
    <recommendedName>
        <fullName evidence="2">Bacteriophage tail tape measure C-terminal domain-containing protein</fullName>
    </recommendedName>
</protein>
<dbReference type="Pfam" id="PF09718">
    <property type="entry name" value="Tape_meas_lam_C"/>
    <property type="match status" value="1"/>
</dbReference>
<feature type="region of interest" description="Disordered" evidence="1">
    <location>
        <begin position="687"/>
        <end position="708"/>
    </location>
</feature>
<evidence type="ECO:0000313" key="8">
    <source>
        <dbReference type="EMBL" id="ECV4102904.1"/>
    </source>
</evidence>
<evidence type="ECO:0000313" key="4">
    <source>
        <dbReference type="EMBL" id="EBV7078673.1"/>
    </source>
</evidence>
<evidence type="ECO:0000313" key="5">
    <source>
        <dbReference type="EMBL" id="EBY3055443.1"/>
    </source>
</evidence>
<organism evidence="9">
    <name type="scientific">Salmonella oranienberg</name>
    <dbReference type="NCBI Taxonomy" id="28147"/>
    <lineage>
        <taxon>Bacteria</taxon>
        <taxon>Pseudomonadati</taxon>
        <taxon>Pseudomonadota</taxon>
        <taxon>Gammaproteobacteria</taxon>
        <taxon>Enterobacterales</taxon>
        <taxon>Enterobacteriaceae</taxon>
        <taxon>Salmonella</taxon>
    </lineage>
</organism>
<dbReference type="RefSeq" id="WP_023215647.1">
    <property type="nucleotide sequence ID" value="NZ_AP026680.1"/>
</dbReference>
<dbReference type="EMBL" id="AAHFIG010000009">
    <property type="protein sequence ID" value="EBV4685627.1"/>
    <property type="molecule type" value="Genomic_DNA"/>
</dbReference>
<evidence type="ECO:0000313" key="10">
    <source>
        <dbReference type="EMBL" id="HAF7308201.1"/>
    </source>
</evidence>
<evidence type="ECO:0000256" key="1">
    <source>
        <dbReference type="SAM" id="MobiDB-lite"/>
    </source>
</evidence>
<dbReference type="EMBL" id="AAHNSR010000009">
    <property type="protein sequence ID" value="EBY3055443.1"/>
    <property type="molecule type" value="Genomic_DNA"/>
</dbReference>
<dbReference type="EMBL" id="AAHGCE010000002">
    <property type="protein sequence ID" value="EBV7078673.1"/>
    <property type="molecule type" value="Genomic_DNA"/>
</dbReference>
<proteinExistence type="predicted"/>
<name>A0A3W0KB89_SALON</name>
<evidence type="ECO:0000313" key="11">
    <source>
        <dbReference type="EMBL" id="HAF7812045.1"/>
    </source>
</evidence>
<dbReference type="EMBL" id="AAHOXZ010000006">
    <property type="protein sequence ID" value="EBY7487027.1"/>
    <property type="molecule type" value="Genomic_DNA"/>
</dbReference>
<comment type="caution">
    <text evidence="9">The sequence shown here is derived from an EMBL/GenBank/DDBJ whole genome shotgun (WGS) entry which is preliminary data.</text>
</comment>
<evidence type="ECO:0000313" key="9">
    <source>
        <dbReference type="EMBL" id="HAE3614536.1"/>
    </source>
</evidence>
<evidence type="ECO:0000313" key="3">
    <source>
        <dbReference type="EMBL" id="EBV4685627.1"/>
    </source>
</evidence>
<dbReference type="EMBL" id="AAHYOS010000008">
    <property type="protein sequence ID" value="ECB7466810.1"/>
    <property type="molecule type" value="Genomic_DNA"/>
</dbReference>
<dbReference type="AlphaFoldDB" id="A0A3W0KB89"/>
<feature type="domain" description="Bacteriophage tail tape measure C-terminal" evidence="2">
    <location>
        <begin position="524"/>
        <end position="595"/>
    </location>
</feature>
<sequence>MSGTDAELGFSVDTSQITAASGSLDDLAKSAKGATDAASKLADQMSKPINMHAGGYYSGLLSKTKDQLARAEAEIAESAKKTGGNWFTNFISGIKENHGALRELGVMSHEAMSGRWTNLRGSASIFMGAAGLGGLAGTGIIMGVTGLIEGIEELTESMQEAAQAQRDLQQSSILSGNANALFSGKVDDIVNGLQTIKYASREAKEEFISNALNAGLTPDFLKKNGSLLLQYQQEFGDKQTEAMEKILAETQTDATKGYAALYKMGDGLLDKVNKDIESGNYKTAGSDIMAGLLQGMQNEVTESQGKQGELKQSTWLDDALSYMGMGAMGYSSAGVQVQQNILNGMRQRKDFIIKKTDEYHKDVANSINSSKSKDLSDTKEYHDFNAFYHTSFSHHGLTAAQRAANKAAADAARYAQQLSDYSTRVNEQFKSMDLSINKRWANKNQPFSDLSSDAYDFEQTQEQINEQFDNMIDNLKIMAEHQHKSISSPEFVKQIADINKMRGDALEDNLKGYNNYEDNLHSVLAGAKKGMKSYQETSDKVALQVAQVWDKSLDYMTDSLTDFFTTGEAEWKNYLKDILIMIEKVMVRDVIVTPFSNWMGGLLGVGSSSSGVSATESAMDYNSLPVPSVPNLSATKTSGVGSSSVSGIQVYVYNQGGNTNGNVQSSTKQGQDLGKALQRAAQNWIKQQNVQSNRQGGTNKAMNSWSVK</sequence>
<accession>A0A3W0KB89</accession>
<dbReference type="InterPro" id="IPR006431">
    <property type="entry name" value="Phage_tape_meas_C"/>
</dbReference>
<gene>
    <name evidence="8" type="ORF">CUW36_11645</name>
    <name evidence="6" type="ORF">D6J52_08080</name>
    <name evidence="3" type="ORF">DOW12_09410</name>
    <name evidence="5" type="ORF">DVG35_11490</name>
    <name evidence="7" type="ORF">E1K42_08865</name>
    <name evidence="9" type="ORF">G3976_001495</name>
    <name evidence="11" type="ORF">G9339_000048</name>
    <name evidence="10" type="ORF">G9X33_002335</name>
    <name evidence="4" type="ORF">YU42_01960</name>
</gene>
<reference evidence="9" key="4">
    <citation type="submission" date="2018-07" db="EMBL/GenBank/DDBJ databases">
        <authorList>
            <consortium name="NCBI Pathogen Detection Project"/>
        </authorList>
    </citation>
    <scope>NUCLEOTIDE SEQUENCE</scope>
    <source>
        <strain evidence="10">11-4796</strain>
        <strain evidence="9">13-5628</strain>
        <strain evidence="11">13-5707</strain>
    </source>
</reference>
<dbReference type="EMBL" id="DAAWGR010000001">
    <property type="protein sequence ID" value="HAF7812045.1"/>
    <property type="molecule type" value="Genomic_DNA"/>
</dbReference>
<evidence type="ECO:0000259" key="2">
    <source>
        <dbReference type="Pfam" id="PF09718"/>
    </source>
</evidence>
<reference evidence="8" key="3">
    <citation type="submission" date="2018-07" db="EMBL/GenBank/DDBJ databases">
        <authorList>
            <consortium name="PulseNet: The National Subtyping Network for Foodborne Disease Surveillance"/>
            <person name="Tarr C.L."/>
            <person name="Trees E."/>
            <person name="Katz L.S."/>
            <person name="Carleton-Romer H.A."/>
            <person name="Stroika S."/>
            <person name="Kucerova Z."/>
            <person name="Roache K.F."/>
            <person name="Sabol A.L."/>
            <person name="Besser J."/>
            <person name="Gerner-Smidt P."/>
        </authorList>
    </citation>
    <scope>NUCLEOTIDE SEQUENCE</scope>
    <source>
        <strain evidence="8">PNUSAS027925</strain>
    </source>
</reference>
<evidence type="ECO:0000313" key="7">
    <source>
        <dbReference type="EMBL" id="ECB7466810.1"/>
    </source>
</evidence>
<reference evidence="4" key="2">
    <citation type="submission" date="2018-07" db="EMBL/GenBank/DDBJ databases">
        <authorList>
            <person name="Ashton P.M."/>
            <person name="Dallman T."/>
            <person name="Nair S."/>
            <person name="De Pinna E."/>
            <person name="Peters T."/>
            <person name="Grant K."/>
        </authorList>
    </citation>
    <scope>NUCLEOTIDE SEQUENCE</scope>
    <source>
        <strain evidence="7">243830</strain>
        <strain evidence="3">279524</strain>
        <strain evidence="5">410851</strain>
        <strain evidence="6">568410</strain>
        <strain evidence="4">65444</strain>
    </source>
</reference>
<reference evidence="9" key="1">
    <citation type="journal article" date="2018" name="Genome Biol.">
        <title>SKESA: strategic k-mer extension for scrupulous assemblies.</title>
        <authorList>
            <person name="Souvorov A."/>
            <person name="Agarwala R."/>
            <person name="Lipman D.J."/>
        </authorList>
    </citation>
    <scope>NUCLEOTIDE SEQUENCE</scope>
    <source>
        <strain evidence="10">11-4796</strain>
        <strain evidence="9">13-5628</strain>
        <strain evidence="11">13-5707</strain>
    </source>
</reference>
<dbReference type="EMBL" id="DAARRH010000003">
    <property type="protein sequence ID" value="HAE3614536.1"/>
    <property type="molecule type" value="Genomic_DNA"/>
</dbReference>
<dbReference type="EMBL" id="DAAWCR010000025">
    <property type="protein sequence ID" value="HAF7308201.1"/>
    <property type="molecule type" value="Genomic_DNA"/>
</dbReference>